<sequence>MGNFCFDFGSNSNSSMNDQPISQNSIKSPISQNSIKSPISSNHYEDNFLENKDRSDKKPDDNGEAETKRNDSQNLGSNNNTTNNQIQKQNEDKFYIVLVGQSGVGKEALIDLMRLKEIQTKNSKDSQDIEPKMKEGILGEEYVVVDTPSFQLDDEIDKRENVIKEFQNYFDNRKDISSFWIIVNFERTDLMKKKVLSVLKYLRKFKNIISIVVVNMELSENEEQDKNHLRESFKYMECNQIIFINKNMKQEDIIKEIKQRESTQIDFTDTIFEKISHSEENEQLRALNLKLEQRLQ</sequence>
<feature type="region of interest" description="Disordered" evidence="1">
    <location>
        <begin position="1"/>
        <end position="86"/>
    </location>
</feature>
<dbReference type="EMBL" id="CAJJDP010000144">
    <property type="protein sequence ID" value="CAD8208108.1"/>
    <property type="molecule type" value="Genomic_DNA"/>
</dbReference>
<gene>
    <name evidence="2" type="ORF">POCTA_138.1.T1430061</name>
</gene>
<proteinExistence type="predicted"/>
<evidence type="ECO:0008006" key="4">
    <source>
        <dbReference type="Google" id="ProtNLM"/>
    </source>
</evidence>
<dbReference type="OMA" id="NQSENHY"/>
<evidence type="ECO:0000256" key="1">
    <source>
        <dbReference type="SAM" id="MobiDB-lite"/>
    </source>
</evidence>
<dbReference type="AlphaFoldDB" id="A0A8S1Y545"/>
<feature type="compositionally biased region" description="Basic and acidic residues" evidence="1">
    <location>
        <begin position="43"/>
        <end position="71"/>
    </location>
</feature>
<reference evidence="2" key="1">
    <citation type="submission" date="2021-01" db="EMBL/GenBank/DDBJ databases">
        <authorList>
            <consortium name="Genoscope - CEA"/>
            <person name="William W."/>
        </authorList>
    </citation>
    <scope>NUCLEOTIDE SEQUENCE</scope>
</reference>
<protein>
    <recommendedName>
        <fullName evidence="4">AIG1-type G domain-containing protein</fullName>
    </recommendedName>
</protein>
<evidence type="ECO:0000313" key="3">
    <source>
        <dbReference type="Proteomes" id="UP000683925"/>
    </source>
</evidence>
<dbReference type="OrthoDB" id="312661at2759"/>
<feature type="compositionally biased region" description="Low complexity" evidence="1">
    <location>
        <begin position="73"/>
        <end position="86"/>
    </location>
</feature>
<accession>A0A8S1Y545</accession>
<feature type="compositionally biased region" description="Polar residues" evidence="1">
    <location>
        <begin position="9"/>
        <end position="42"/>
    </location>
</feature>
<organism evidence="2 3">
    <name type="scientific">Paramecium octaurelia</name>
    <dbReference type="NCBI Taxonomy" id="43137"/>
    <lineage>
        <taxon>Eukaryota</taxon>
        <taxon>Sar</taxon>
        <taxon>Alveolata</taxon>
        <taxon>Ciliophora</taxon>
        <taxon>Intramacronucleata</taxon>
        <taxon>Oligohymenophorea</taxon>
        <taxon>Peniculida</taxon>
        <taxon>Parameciidae</taxon>
        <taxon>Paramecium</taxon>
    </lineage>
</organism>
<dbReference type="Proteomes" id="UP000683925">
    <property type="component" value="Unassembled WGS sequence"/>
</dbReference>
<name>A0A8S1Y545_PAROT</name>
<comment type="caution">
    <text evidence="2">The sequence shown here is derived from an EMBL/GenBank/DDBJ whole genome shotgun (WGS) entry which is preliminary data.</text>
</comment>
<evidence type="ECO:0000313" key="2">
    <source>
        <dbReference type="EMBL" id="CAD8208108.1"/>
    </source>
</evidence>
<keyword evidence="3" id="KW-1185">Reference proteome</keyword>